<evidence type="ECO:0000313" key="5">
    <source>
        <dbReference type="Proteomes" id="UP001217089"/>
    </source>
</evidence>
<protein>
    <recommendedName>
        <fullName evidence="3">CARD domain-containing protein</fullName>
    </recommendedName>
</protein>
<dbReference type="InterPro" id="IPR001315">
    <property type="entry name" value="CARD"/>
</dbReference>
<feature type="coiled-coil region" evidence="1">
    <location>
        <begin position="204"/>
        <end position="380"/>
    </location>
</feature>
<reference evidence="4 5" key="1">
    <citation type="submission" date="2022-12" db="EMBL/GenBank/DDBJ databases">
        <title>Chromosome-level genome of Tegillarca granosa.</title>
        <authorList>
            <person name="Kim J."/>
        </authorList>
    </citation>
    <scope>NUCLEOTIDE SEQUENCE [LARGE SCALE GENOMIC DNA]</scope>
    <source>
        <strain evidence="4">Teg-2019</strain>
        <tissue evidence="4">Adductor muscle</tissue>
    </source>
</reference>
<dbReference type="EMBL" id="JARBDR010000918">
    <property type="protein sequence ID" value="KAJ8301203.1"/>
    <property type="molecule type" value="Genomic_DNA"/>
</dbReference>
<dbReference type="Pfam" id="PF00619">
    <property type="entry name" value="CARD"/>
    <property type="match status" value="1"/>
</dbReference>
<sequence>MNREFRKRITQNLTYLKERLVDLDPIIDQLIEKDVIQLEQRLKIEQVSPPTPQKKFNEFIQILLSSPEPNAYNVFIEALNEERHFHIVDRLQNCQIKETYGGPRYSNPPIAARHIQRSTTNMLCHHEEVGASGGGRQVNSSVQADQMATVMTRVLNDFGGKLAEELASTFEKNRRSDMLEMEKRMEEKLQDFKLDWNHEKEDLLKRNEKAINGLRESFERLRRSNDELARLREKYDNLKQLQKEMREKENERWQRLATTNTQNVQLRERNELLEGEIKNLEDKMAALKSQNNILKNSEEQSRLELEHMTLTNKTMMDELAEKEKEIDELKKELKKSCNEIQEMMSRQKDETKKPEDDAYINVLEQQNEKLDEIFQAVNALGTKEKRLFLKQPANLYVSGNPVHRNQRPTTTKPGHQHKEKGANND</sequence>
<evidence type="ECO:0000313" key="4">
    <source>
        <dbReference type="EMBL" id="KAJ8301203.1"/>
    </source>
</evidence>
<evidence type="ECO:0000259" key="3">
    <source>
        <dbReference type="PROSITE" id="PS50209"/>
    </source>
</evidence>
<proteinExistence type="predicted"/>
<dbReference type="PROSITE" id="PS50209">
    <property type="entry name" value="CARD"/>
    <property type="match status" value="1"/>
</dbReference>
<accession>A0ABQ9E737</accession>
<comment type="caution">
    <text evidence="4">The sequence shown here is derived from an EMBL/GenBank/DDBJ whole genome shotgun (WGS) entry which is preliminary data.</text>
</comment>
<gene>
    <name evidence="4" type="ORF">KUTeg_020190</name>
</gene>
<dbReference type="CDD" id="cd01671">
    <property type="entry name" value="CARD"/>
    <property type="match status" value="1"/>
</dbReference>
<keyword evidence="5" id="KW-1185">Reference proteome</keyword>
<feature type="domain" description="CARD" evidence="3">
    <location>
        <begin position="1"/>
        <end position="94"/>
    </location>
</feature>
<feature type="region of interest" description="Disordered" evidence="2">
    <location>
        <begin position="394"/>
        <end position="425"/>
    </location>
</feature>
<dbReference type="SUPFAM" id="SSF47986">
    <property type="entry name" value="DEATH domain"/>
    <property type="match status" value="1"/>
</dbReference>
<organism evidence="4 5">
    <name type="scientific">Tegillarca granosa</name>
    <name type="common">Malaysian cockle</name>
    <name type="synonym">Anadara granosa</name>
    <dbReference type="NCBI Taxonomy" id="220873"/>
    <lineage>
        <taxon>Eukaryota</taxon>
        <taxon>Metazoa</taxon>
        <taxon>Spiralia</taxon>
        <taxon>Lophotrochozoa</taxon>
        <taxon>Mollusca</taxon>
        <taxon>Bivalvia</taxon>
        <taxon>Autobranchia</taxon>
        <taxon>Pteriomorphia</taxon>
        <taxon>Arcoida</taxon>
        <taxon>Arcoidea</taxon>
        <taxon>Arcidae</taxon>
        <taxon>Tegillarca</taxon>
    </lineage>
</organism>
<keyword evidence="1" id="KW-0175">Coiled coil</keyword>
<dbReference type="InterPro" id="IPR011029">
    <property type="entry name" value="DEATH-like_dom_sf"/>
</dbReference>
<name>A0ABQ9E737_TEGGR</name>
<dbReference type="Gene3D" id="1.10.533.10">
    <property type="entry name" value="Death Domain, Fas"/>
    <property type="match status" value="1"/>
</dbReference>
<dbReference type="Proteomes" id="UP001217089">
    <property type="component" value="Unassembled WGS sequence"/>
</dbReference>
<evidence type="ECO:0000256" key="2">
    <source>
        <dbReference type="SAM" id="MobiDB-lite"/>
    </source>
</evidence>
<evidence type="ECO:0000256" key="1">
    <source>
        <dbReference type="SAM" id="Coils"/>
    </source>
</evidence>